<gene>
    <name evidence="1" type="ORF">GCM10011390_21320</name>
</gene>
<dbReference type="EMBL" id="BMIQ01000003">
    <property type="protein sequence ID" value="GGE02195.1"/>
    <property type="molecule type" value="Genomic_DNA"/>
</dbReference>
<name>A0A916ZKF0_9HYPH</name>
<sequence length="54" mass="5835">MLKAMRSAFEEARKHPPSLLFVSEFDSVGSRDEGITPDAFRRDGARAAAGITAP</sequence>
<dbReference type="InterPro" id="IPR027417">
    <property type="entry name" value="P-loop_NTPase"/>
</dbReference>
<reference evidence="1" key="1">
    <citation type="journal article" date="2014" name="Int. J. Syst. Evol. Microbiol.">
        <title>Complete genome sequence of Corynebacterium casei LMG S-19264T (=DSM 44701T), isolated from a smear-ripened cheese.</title>
        <authorList>
            <consortium name="US DOE Joint Genome Institute (JGI-PGF)"/>
            <person name="Walter F."/>
            <person name="Albersmeier A."/>
            <person name="Kalinowski J."/>
            <person name="Ruckert C."/>
        </authorList>
    </citation>
    <scope>NUCLEOTIDE SEQUENCE</scope>
    <source>
        <strain evidence="1">CGMCC 1.15367</strain>
    </source>
</reference>
<evidence type="ECO:0000313" key="2">
    <source>
        <dbReference type="Proteomes" id="UP000644699"/>
    </source>
</evidence>
<dbReference type="Gene3D" id="3.40.50.300">
    <property type="entry name" value="P-loop containing nucleotide triphosphate hydrolases"/>
    <property type="match status" value="1"/>
</dbReference>
<accession>A0A916ZKF0</accession>
<comment type="caution">
    <text evidence="1">The sequence shown here is derived from an EMBL/GenBank/DDBJ whole genome shotgun (WGS) entry which is preliminary data.</text>
</comment>
<reference evidence="1" key="2">
    <citation type="submission" date="2020-09" db="EMBL/GenBank/DDBJ databases">
        <authorList>
            <person name="Sun Q."/>
            <person name="Zhou Y."/>
        </authorList>
    </citation>
    <scope>NUCLEOTIDE SEQUENCE</scope>
    <source>
        <strain evidence="1">CGMCC 1.15367</strain>
    </source>
</reference>
<proteinExistence type="predicted"/>
<organism evidence="1 2">
    <name type="scientific">Aureimonas endophytica</name>
    <dbReference type="NCBI Taxonomy" id="2027858"/>
    <lineage>
        <taxon>Bacteria</taxon>
        <taxon>Pseudomonadati</taxon>
        <taxon>Pseudomonadota</taxon>
        <taxon>Alphaproteobacteria</taxon>
        <taxon>Hyphomicrobiales</taxon>
        <taxon>Aurantimonadaceae</taxon>
        <taxon>Aureimonas</taxon>
    </lineage>
</organism>
<dbReference type="Proteomes" id="UP000644699">
    <property type="component" value="Unassembled WGS sequence"/>
</dbReference>
<evidence type="ECO:0000313" key="1">
    <source>
        <dbReference type="EMBL" id="GGE02195.1"/>
    </source>
</evidence>
<evidence type="ECO:0008006" key="3">
    <source>
        <dbReference type="Google" id="ProtNLM"/>
    </source>
</evidence>
<protein>
    <recommendedName>
        <fullName evidence="3">ATPase family protein associated with various cellular activities (AAA)</fullName>
    </recommendedName>
</protein>
<keyword evidence="2" id="KW-1185">Reference proteome</keyword>
<dbReference type="AlphaFoldDB" id="A0A916ZKF0"/>